<dbReference type="InterPro" id="IPR003660">
    <property type="entry name" value="HAMP_dom"/>
</dbReference>
<dbReference type="SUPFAM" id="SSF47384">
    <property type="entry name" value="Homodimeric domain of signal transducing histidine kinase"/>
    <property type="match status" value="1"/>
</dbReference>
<keyword evidence="11 12" id="KW-0472">Membrane</keyword>
<dbReference type="PRINTS" id="PR00344">
    <property type="entry name" value="BCTRLSENSOR"/>
</dbReference>
<comment type="cofactor">
    <cofactor evidence="2">
        <name>a divalent metal cation</name>
        <dbReference type="ChEBI" id="CHEBI:60240"/>
    </cofactor>
</comment>
<dbReference type="FunFam" id="1.10.287.130:FF:000001">
    <property type="entry name" value="Two-component sensor histidine kinase"/>
    <property type="match status" value="1"/>
</dbReference>
<dbReference type="GO" id="GO:0000155">
    <property type="term" value="F:phosphorelay sensor kinase activity"/>
    <property type="evidence" value="ECO:0007669"/>
    <property type="project" value="InterPro"/>
</dbReference>
<dbReference type="EMBL" id="BCSX01000044">
    <property type="protein sequence ID" value="GAS90870.1"/>
    <property type="molecule type" value="Genomic_DNA"/>
</dbReference>
<dbReference type="InterPro" id="IPR005467">
    <property type="entry name" value="His_kinase_dom"/>
</dbReference>
<dbReference type="EC" id="2.7.13.3" evidence="4"/>
<dbReference type="PROSITE" id="PS50885">
    <property type="entry name" value="HAMP"/>
    <property type="match status" value="1"/>
</dbReference>
<dbReference type="STRING" id="146020.RMCB_4966"/>
<evidence type="ECO:0000256" key="7">
    <source>
        <dbReference type="ARBA" id="ARBA00022692"/>
    </source>
</evidence>
<organism evidence="15 16">
    <name type="scientific">Mycolicibacterium brisbanense</name>
    <dbReference type="NCBI Taxonomy" id="146020"/>
    <lineage>
        <taxon>Bacteria</taxon>
        <taxon>Bacillati</taxon>
        <taxon>Actinomycetota</taxon>
        <taxon>Actinomycetes</taxon>
        <taxon>Mycobacteriales</taxon>
        <taxon>Mycobacteriaceae</taxon>
        <taxon>Mycolicibacterium</taxon>
    </lineage>
</organism>
<reference evidence="16" key="2">
    <citation type="submission" date="2016-02" db="EMBL/GenBank/DDBJ databases">
        <title>Draft genome sequence of five rapidly growing Mycobacterium species.</title>
        <authorList>
            <person name="Katahira K."/>
            <person name="Gotou Y."/>
            <person name="Iida K."/>
            <person name="Ogura Y."/>
            <person name="Hayashi T."/>
        </authorList>
    </citation>
    <scope>NUCLEOTIDE SEQUENCE [LARGE SCALE GENOMIC DNA]</scope>
    <source>
        <strain evidence="16">JCM15654</strain>
    </source>
</reference>
<dbReference type="SMART" id="SM00387">
    <property type="entry name" value="HATPase_c"/>
    <property type="match status" value="1"/>
</dbReference>
<feature type="domain" description="Histidine kinase" evidence="13">
    <location>
        <begin position="283"/>
        <end position="499"/>
    </location>
</feature>
<dbReference type="Proteomes" id="UP000069620">
    <property type="component" value="Unassembled WGS sequence"/>
</dbReference>
<evidence type="ECO:0000259" key="13">
    <source>
        <dbReference type="PROSITE" id="PS50109"/>
    </source>
</evidence>
<evidence type="ECO:0000313" key="15">
    <source>
        <dbReference type="EMBL" id="GAS90870.1"/>
    </source>
</evidence>
<dbReference type="InterPro" id="IPR050428">
    <property type="entry name" value="TCS_sensor_his_kinase"/>
</dbReference>
<keyword evidence="10" id="KW-0902">Two-component regulatory system</keyword>
<evidence type="ECO:0000256" key="11">
    <source>
        <dbReference type="ARBA" id="ARBA00023136"/>
    </source>
</evidence>
<dbReference type="GO" id="GO:0005509">
    <property type="term" value="F:calcium ion binding"/>
    <property type="evidence" value="ECO:0007669"/>
    <property type="project" value="UniProtKB-ARBA"/>
</dbReference>
<evidence type="ECO:0000256" key="5">
    <source>
        <dbReference type="ARBA" id="ARBA00022553"/>
    </source>
</evidence>
<evidence type="ECO:0000313" key="16">
    <source>
        <dbReference type="Proteomes" id="UP000069620"/>
    </source>
</evidence>
<dbReference type="InterPro" id="IPR003594">
    <property type="entry name" value="HATPase_dom"/>
</dbReference>
<keyword evidence="5" id="KW-0597">Phosphoprotein</keyword>
<comment type="subcellular location">
    <subcellularLocation>
        <location evidence="3">Cell membrane</location>
    </subcellularLocation>
</comment>
<dbReference type="InterPro" id="IPR036097">
    <property type="entry name" value="HisK_dim/P_sf"/>
</dbReference>
<dbReference type="CDD" id="cd00075">
    <property type="entry name" value="HATPase"/>
    <property type="match status" value="1"/>
</dbReference>
<feature type="transmembrane region" description="Helical" evidence="12">
    <location>
        <begin position="27"/>
        <end position="49"/>
    </location>
</feature>
<evidence type="ECO:0000256" key="4">
    <source>
        <dbReference type="ARBA" id="ARBA00012438"/>
    </source>
</evidence>
<dbReference type="InterPro" id="IPR036890">
    <property type="entry name" value="HATPase_C_sf"/>
</dbReference>
<gene>
    <name evidence="15" type="ORF">RMCB_4966</name>
</gene>
<comment type="catalytic activity">
    <reaction evidence="1">
        <text>ATP + protein L-histidine = ADP + protein N-phospho-L-histidine.</text>
        <dbReference type="EC" id="2.7.13.3"/>
    </reaction>
</comment>
<keyword evidence="6" id="KW-0808">Transferase</keyword>
<dbReference type="Pfam" id="PF02518">
    <property type="entry name" value="HATPase_c"/>
    <property type="match status" value="1"/>
</dbReference>
<dbReference type="PANTHER" id="PTHR45436">
    <property type="entry name" value="SENSOR HISTIDINE KINASE YKOH"/>
    <property type="match status" value="1"/>
</dbReference>
<feature type="domain" description="HAMP" evidence="14">
    <location>
        <begin position="205"/>
        <end position="268"/>
    </location>
</feature>
<dbReference type="RefSeq" id="WP_062830899.1">
    <property type="nucleotide sequence ID" value="NZ_BCSX01000044.1"/>
</dbReference>
<evidence type="ECO:0000256" key="10">
    <source>
        <dbReference type="ARBA" id="ARBA00023012"/>
    </source>
</evidence>
<feature type="transmembrane region" description="Helical" evidence="12">
    <location>
        <begin position="184"/>
        <end position="204"/>
    </location>
</feature>
<reference evidence="16" key="1">
    <citation type="journal article" date="2016" name="Genome Announc.">
        <title>Draft Genome Sequences of Five Rapidly Growing Mycobacterium Species, M. thermoresistibile, M. fortuitum subsp. acetamidolyticum, M. canariasense, M. brisbanense, and M. novocastrense.</title>
        <authorList>
            <person name="Katahira K."/>
            <person name="Ogura Y."/>
            <person name="Gotoh Y."/>
            <person name="Hayashi T."/>
        </authorList>
    </citation>
    <scope>NUCLEOTIDE SEQUENCE [LARGE SCALE GENOMIC DNA]</scope>
    <source>
        <strain evidence="16">JCM15654</strain>
    </source>
</reference>
<dbReference type="Gene3D" id="6.10.340.10">
    <property type="match status" value="1"/>
</dbReference>
<dbReference type="PROSITE" id="PS50109">
    <property type="entry name" value="HIS_KIN"/>
    <property type="match status" value="1"/>
</dbReference>
<evidence type="ECO:0000256" key="12">
    <source>
        <dbReference type="SAM" id="Phobius"/>
    </source>
</evidence>
<name>A0A117I6Z5_9MYCO</name>
<keyword evidence="8 15" id="KW-0418">Kinase</keyword>
<keyword evidence="16" id="KW-1185">Reference proteome</keyword>
<evidence type="ECO:0000256" key="3">
    <source>
        <dbReference type="ARBA" id="ARBA00004236"/>
    </source>
</evidence>
<dbReference type="CDD" id="cd06225">
    <property type="entry name" value="HAMP"/>
    <property type="match status" value="1"/>
</dbReference>
<keyword evidence="7 12" id="KW-0812">Transmembrane</keyword>
<dbReference type="PANTHER" id="PTHR45436:SF5">
    <property type="entry name" value="SENSOR HISTIDINE KINASE TRCS"/>
    <property type="match status" value="1"/>
</dbReference>
<keyword evidence="9 12" id="KW-1133">Transmembrane helix</keyword>
<dbReference type="AlphaFoldDB" id="A0A117I6Z5"/>
<dbReference type="InterPro" id="IPR004358">
    <property type="entry name" value="Sig_transdc_His_kin-like_C"/>
</dbReference>
<dbReference type="Gene3D" id="3.30.565.10">
    <property type="entry name" value="Histidine kinase-like ATPase, C-terminal domain"/>
    <property type="match status" value="1"/>
</dbReference>
<evidence type="ECO:0000256" key="1">
    <source>
        <dbReference type="ARBA" id="ARBA00000085"/>
    </source>
</evidence>
<sequence length="507" mass="53823">MSSNRPAELSLTARIRSPRTWSLQARLVMVLVVLLACVCAVVGAGTLLATERFLMRQLDSQVRDAASRSVTFYDLGPPPGVHFDGPGPVFLDAPGQSTGTVGAVVVGGRITEAAVITTDGSRDQLSPAAASVLVDVPTSRPVRAFLDGIGEYELIATPASDGNLVVAGLSLDGVNRTLVSLMGIFWAVAAVALLVATVAGVVVIRRQFAPLSRVALAARRIAQLELDRGEVRFPTVLVGTGPQSPYTEVGQLGMAFDQMLDRIADALSARHTSEMRVRQFVADASHELRTPLACISGYTELVALRAPSELSPDLAYAIGRVDAEAKRMTQLVGDMLLLARLDAGRPLDCSDVDLCLLTADIVMDARVTGPTHQWSVNVPDEPVIVSGESLRLHQVLANLLTNARIHTPPGTHVNTTLTCPDDHTALLTVTDNGPGIPEHQLPEIFERFTRGDSSRSRRAGSTGLGLAIVSSLVKSHKGTVSVRSVPGETTFTISLPRVRSAQLITLA</sequence>
<accession>A0A117I6Z5</accession>
<dbReference type="SUPFAM" id="SSF55874">
    <property type="entry name" value="ATPase domain of HSP90 chaperone/DNA topoisomerase II/histidine kinase"/>
    <property type="match status" value="1"/>
</dbReference>
<dbReference type="InterPro" id="IPR003661">
    <property type="entry name" value="HisK_dim/P_dom"/>
</dbReference>
<dbReference type="FunFam" id="3.30.565.10:FF:000006">
    <property type="entry name" value="Sensor histidine kinase WalK"/>
    <property type="match status" value="1"/>
</dbReference>
<dbReference type="Pfam" id="PF00512">
    <property type="entry name" value="HisKA"/>
    <property type="match status" value="1"/>
</dbReference>
<protein>
    <recommendedName>
        <fullName evidence="4">histidine kinase</fullName>
        <ecNumber evidence="4">2.7.13.3</ecNumber>
    </recommendedName>
</protein>
<evidence type="ECO:0000259" key="14">
    <source>
        <dbReference type="PROSITE" id="PS50885"/>
    </source>
</evidence>
<dbReference type="Gene3D" id="1.10.287.130">
    <property type="match status" value="1"/>
</dbReference>
<dbReference type="CDD" id="cd00082">
    <property type="entry name" value="HisKA"/>
    <property type="match status" value="1"/>
</dbReference>
<dbReference type="GO" id="GO:0005886">
    <property type="term" value="C:plasma membrane"/>
    <property type="evidence" value="ECO:0007669"/>
    <property type="project" value="UniProtKB-SubCell"/>
</dbReference>
<evidence type="ECO:0000256" key="2">
    <source>
        <dbReference type="ARBA" id="ARBA00001968"/>
    </source>
</evidence>
<evidence type="ECO:0000256" key="9">
    <source>
        <dbReference type="ARBA" id="ARBA00022989"/>
    </source>
</evidence>
<comment type="caution">
    <text evidence="15">The sequence shown here is derived from an EMBL/GenBank/DDBJ whole genome shotgun (WGS) entry which is preliminary data.</text>
</comment>
<dbReference type="SMART" id="SM00388">
    <property type="entry name" value="HisKA"/>
    <property type="match status" value="1"/>
</dbReference>
<evidence type="ECO:0000256" key="8">
    <source>
        <dbReference type="ARBA" id="ARBA00022777"/>
    </source>
</evidence>
<dbReference type="OrthoDB" id="9786919at2"/>
<evidence type="ECO:0000256" key="6">
    <source>
        <dbReference type="ARBA" id="ARBA00022679"/>
    </source>
</evidence>
<proteinExistence type="predicted"/>